<feature type="region of interest" description="Disordered" evidence="1">
    <location>
        <begin position="55"/>
        <end position="90"/>
    </location>
</feature>
<protein>
    <submittedName>
        <fullName evidence="2">Uncharacterized protein</fullName>
    </submittedName>
</protein>
<feature type="region of interest" description="Disordered" evidence="1">
    <location>
        <begin position="1"/>
        <end position="37"/>
    </location>
</feature>
<organism evidence="2 3">
    <name type="scientific">Metarhizium humberi</name>
    <dbReference type="NCBI Taxonomy" id="2596975"/>
    <lineage>
        <taxon>Eukaryota</taxon>
        <taxon>Fungi</taxon>
        <taxon>Dikarya</taxon>
        <taxon>Ascomycota</taxon>
        <taxon>Pezizomycotina</taxon>
        <taxon>Sordariomycetes</taxon>
        <taxon>Hypocreomycetidae</taxon>
        <taxon>Hypocreales</taxon>
        <taxon>Clavicipitaceae</taxon>
        <taxon>Metarhizium</taxon>
    </lineage>
</organism>
<dbReference type="Proteomes" id="UP000764110">
    <property type="component" value="Unassembled WGS sequence"/>
</dbReference>
<feature type="compositionally biased region" description="Low complexity" evidence="1">
    <location>
        <begin position="11"/>
        <end position="21"/>
    </location>
</feature>
<evidence type="ECO:0000256" key="1">
    <source>
        <dbReference type="SAM" id="MobiDB-lite"/>
    </source>
</evidence>
<comment type="caution">
    <text evidence="2">The sequence shown here is derived from an EMBL/GenBank/DDBJ whole genome shotgun (WGS) entry which is preliminary data.</text>
</comment>
<feature type="compositionally biased region" description="Low complexity" evidence="1">
    <location>
        <begin position="76"/>
        <end position="90"/>
    </location>
</feature>
<feature type="compositionally biased region" description="Basic and acidic residues" evidence="1">
    <location>
        <begin position="25"/>
        <end position="37"/>
    </location>
</feature>
<evidence type="ECO:0000313" key="2">
    <source>
        <dbReference type="EMBL" id="KAH0592184.1"/>
    </source>
</evidence>
<dbReference type="EMBL" id="JACEFI010000035">
    <property type="protein sequence ID" value="KAH0592184.1"/>
    <property type="molecule type" value="Genomic_DNA"/>
</dbReference>
<keyword evidence="3" id="KW-1185">Reference proteome</keyword>
<proteinExistence type="predicted"/>
<dbReference type="AlphaFoldDB" id="A0A9P8S2R4"/>
<accession>A0A9P8S2R4</accession>
<reference evidence="2 3" key="1">
    <citation type="submission" date="2020-07" db="EMBL/GenBank/DDBJ databases">
        <title>Metarhizium humberi genome.</title>
        <authorList>
            <person name="Lysoe E."/>
        </authorList>
    </citation>
    <scope>NUCLEOTIDE SEQUENCE [LARGE SCALE GENOMIC DNA]</scope>
    <source>
        <strain evidence="2 3">ESALQ1638</strain>
    </source>
</reference>
<name>A0A9P8S2R4_9HYPO</name>
<feature type="compositionally biased region" description="Basic residues" evidence="1">
    <location>
        <begin position="1"/>
        <end position="10"/>
    </location>
</feature>
<evidence type="ECO:0000313" key="3">
    <source>
        <dbReference type="Proteomes" id="UP000764110"/>
    </source>
</evidence>
<gene>
    <name evidence="2" type="ORF">MHUMG1_10040</name>
</gene>
<sequence>MGSKGAKKPNTKGNATTTNAGLEALRSKRDSCHKAENPDLIEIKKNNRAIRDMEKKAAKKGKLKRSSEEAVTLAMKGPNKASNAKGKAAK</sequence>